<dbReference type="AlphaFoldDB" id="A0AAW3FE05"/>
<sequence length="184" mass="20537">MKTKGLKSTVYLFMAAITMSSCVGSFALFNKLARWNKHATNSKFLNEIIFIAISPAYVFCGAADMLVVNSIEFWSGKNPVANRVGKTENIKGDDGLMYAVKYLEDGYQITKPDGSVLYFTYNKQEDTWYMNAEGKEKKIIHFNGDGTIKTFLNNGLTVDITPDAAGLYELKQAQAGTSFFMARR</sequence>
<feature type="transmembrane region" description="Helical" evidence="1">
    <location>
        <begin position="9"/>
        <end position="28"/>
    </location>
</feature>
<keyword evidence="1" id="KW-0472">Membrane</keyword>
<dbReference type="RefSeq" id="WP_036870271.1">
    <property type="nucleotide sequence ID" value="NZ_JRNJ01000061.1"/>
</dbReference>
<protein>
    <submittedName>
        <fullName evidence="2">Membrane protein</fullName>
    </submittedName>
</protein>
<gene>
    <name evidence="2" type="ORF">HMPREF2132_07770</name>
</gene>
<dbReference type="Proteomes" id="UP000029533">
    <property type="component" value="Unassembled WGS sequence"/>
</dbReference>
<dbReference type="InterPro" id="IPR021768">
    <property type="entry name" value="DUF3332"/>
</dbReference>
<evidence type="ECO:0000256" key="1">
    <source>
        <dbReference type="SAM" id="Phobius"/>
    </source>
</evidence>
<evidence type="ECO:0000313" key="2">
    <source>
        <dbReference type="EMBL" id="KGF26631.1"/>
    </source>
</evidence>
<reference evidence="2 3" key="1">
    <citation type="submission" date="2014-07" db="EMBL/GenBank/DDBJ databases">
        <authorList>
            <person name="McCorrison J."/>
            <person name="Sanka R."/>
            <person name="Torralba M."/>
            <person name="Gillis M."/>
            <person name="Haft D.H."/>
            <person name="Methe B."/>
            <person name="Sutton G."/>
            <person name="Nelson K.E."/>
        </authorList>
    </citation>
    <scope>NUCLEOTIDE SEQUENCE [LARGE SCALE GENOMIC DNA]</scope>
    <source>
        <strain evidence="2 3">DNF00424</strain>
    </source>
</reference>
<keyword evidence="1" id="KW-0812">Transmembrane</keyword>
<dbReference type="Pfam" id="PF11810">
    <property type="entry name" value="DUF3332"/>
    <property type="match status" value="1"/>
</dbReference>
<accession>A0AAW3FE05</accession>
<organism evidence="2 3">
    <name type="scientific">Prevotella histicola JCM 15637 = DNF00424</name>
    <dbReference type="NCBI Taxonomy" id="1236504"/>
    <lineage>
        <taxon>Bacteria</taxon>
        <taxon>Pseudomonadati</taxon>
        <taxon>Bacteroidota</taxon>
        <taxon>Bacteroidia</taxon>
        <taxon>Bacteroidales</taxon>
        <taxon>Prevotellaceae</taxon>
        <taxon>Prevotella</taxon>
    </lineage>
</organism>
<dbReference type="EMBL" id="JRNJ01000061">
    <property type="protein sequence ID" value="KGF26631.1"/>
    <property type="molecule type" value="Genomic_DNA"/>
</dbReference>
<name>A0AAW3FE05_9BACT</name>
<dbReference type="PROSITE" id="PS51257">
    <property type="entry name" value="PROKAR_LIPOPROTEIN"/>
    <property type="match status" value="1"/>
</dbReference>
<feature type="transmembrane region" description="Helical" evidence="1">
    <location>
        <begin position="48"/>
        <end position="68"/>
    </location>
</feature>
<proteinExistence type="predicted"/>
<comment type="caution">
    <text evidence="2">The sequence shown here is derived from an EMBL/GenBank/DDBJ whole genome shotgun (WGS) entry which is preliminary data.</text>
</comment>
<keyword evidence="1" id="KW-1133">Transmembrane helix</keyword>
<evidence type="ECO:0000313" key="3">
    <source>
        <dbReference type="Proteomes" id="UP000029533"/>
    </source>
</evidence>